<keyword evidence="4" id="KW-1185">Reference proteome</keyword>
<dbReference type="InterPro" id="IPR028082">
    <property type="entry name" value="Peripla_BP_I"/>
</dbReference>
<protein>
    <submittedName>
        <fullName evidence="3">Autoinducer 2 ABC transporter substrate-binding protein</fullName>
    </submittedName>
</protein>
<dbReference type="Pfam" id="PF13407">
    <property type="entry name" value="Peripla_BP_4"/>
    <property type="match status" value="1"/>
</dbReference>
<dbReference type="Gene3D" id="3.40.50.2300">
    <property type="match status" value="2"/>
</dbReference>
<feature type="domain" description="Periplasmic binding protein" evidence="2">
    <location>
        <begin position="52"/>
        <end position="307"/>
    </location>
</feature>
<evidence type="ECO:0000256" key="1">
    <source>
        <dbReference type="ARBA" id="ARBA00004196"/>
    </source>
</evidence>
<dbReference type="InterPro" id="IPR025997">
    <property type="entry name" value="SBP_2_dom"/>
</dbReference>
<evidence type="ECO:0000313" key="4">
    <source>
        <dbReference type="Proteomes" id="UP001589838"/>
    </source>
</evidence>
<reference evidence="3 4" key="1">
    <citation type="submission" date="2024-09" db="EMBL/GenBank/DDBJ databases">
        <authorList>
            <person name="Sun Q."/>
            <person name="Mori K."/>
        </authorList>
    </citation>
    <scope>NUCLEOTIDE SEQUENCE [LARGE SCALE GENOMIC DNA]</scope>
    <source>
        <strain evidence="3 4">NCAIM B.02610</strain>
    </source>
</reference>
<dbReference type="RefSeq" id="WP_335958533.1">
    <property type="nucleotide sequence ID" value="NZ_JAXBLX010000002.1"/>
</dbReference>
<evidence type="ECO:0000313" key="3">
    <source>
        <dbReference type="EMBL" id="MFC0471245.1"/>
    </source>
</evidence>
<comment type="subcellular location">
    <subcellularLocation>
        <location evidence="1">Cell envelope</location>
    </subcellularLocation>
</comment>
<name>A0ABV6KDV4_9BACI</name>
<dbReference type="Proteomes" id="UP001589838">
    <property type="component" value="Unassembled WGS sequence"/>
</dbReference>
<dbReference type="EMBL" id="JBHLUX010000030">
    <property type="protein sequence ID" value="MFC0471245.1"/>
    <property type="molecule type" value="Genomic_DNA"/>
</dbReference>
<dbReference type="InterPro" id="IPR050555">
    <property type="entry name" value="Bact_Solute-Bind_Prot2"/>
</dbReference>
<organism evidence="3 4">
    <name type="scientific">Halalkalibacter kiskunsagensis</name>
    <dbReference type="NCBI Taxonomy" id="1548599"/>
    <lineage>
        <taxon>Bacteria</taxon>
        <taxon>Bacillati</taxon>
        <taxon>Bacillota</taxon>
        <taxon>Bacilli</taxon>
        <taxon>Bacillales</taxon>
        <taxon>Bacillaceae</taxon>
        <taxon>Halalkalibacter</taxon>
    </lineage>
</organism>
<dbReference type="PROSITE" id="PS51257">
    <property type="entry name" value="PROKAR_LIPOPROTEIN"/>
    <property type="match status" value="1"/>
</dbReference>
<dbReference type="CDD" id="cd06302">
    <property type="entry name" value="PBP1_LsrB_Quorum_Sensing-like"/>
    <property type="match status" value="1"/>
</dbReference>
<accession>A0ABV6KDV4</accession>
<proteinExistence type="predicted"/>
<gene>
    <name evidence="3" type="ORF">ACFFHM_12295</name>
</gene>
<comment type="caution">
    <text evidence="3">The sequence shown here is derived from an EMBL/GenBank/DDBJ whole genome shotgun (WGS) entry which is preliminary data.</text>
</comment>
<sequence>MRKKIPLIFILFFVTACNFNQSSGEVIYVNAVKEQQREKIKKEEAREDMYTIALVPKISGTPYYNAVFEGAKEAARDLGINLIFTGASTTSFEEQEKIVENLISQKVDAIAISASDPFKLLPVLNKARKKNIKVLTWDSDTDPTGRDFFVNMVDSQTLGFHLMDSLASTLNEKGDFAIITSSISSPNTNEWIKAMKIRQKKYYPNMNLVQIVQSDDNYENAYHESKKLIKHYPNLSAIVGVSPVAPPAAAEAVMEVDTHDIYVLGTALPNTMRSYLENEVAQNITLWSPQKLGYLTVSLAKNWLDGDSPLDQQYVPNVGNIRVLDNVVIMGEPIVFTKENIDQYDF</sequence>
<evidence type="ECO:0000259" key="2">
    <source>
        <dbReference type="Pfam" id="PF13407"/>
    </source>
</evidence>
<dbReference type="PANTHER" id="PTHR30036">
    <property type="entry name" value="D-XYLOSE-BINDING PERIPLASMIC PROTEIN"/>
    <property type="match status" value="1"/>
</dbReference>
<dbReference type="PANTHER" id="PTHR30036:SF8">
    <property type="entry name" value="ABC-TYPE SUGAR TRANSPORT SYSTEM PERIPLASMIC COMPONENT-LIKE PROTEIN"/>
    <property type="match status" value="1"/>
</dbReference>
<dbReference type="SUPFAM" id="SSF53822">
    <property type="entry name" value="Periplasmic binding protein-like I"/>
    <property type="match status" value="1"/>
</dbReference>